<dbReference type="SMART" id="SM01080">
    <property type="entry name" value="CHASE2"/>
    <property type="match status" value="1"/>
</dbReference>
<feature type="transmembrane region" description="Helical" evidence="2">
    <location>
        <begin position="408"/>
        <end position="432"/>
    </location>
</feature>
<protein>
    <submittedName>
        <fullName evidence="4">Adenylate/guanylate cyclase domain-containing protein</fullName>
    </submittedName>
</protein>
<comment type="caution">
    <text evidence="4">The sequence shown here is derived from an EMBL/GenBank/DDBJ whole genome shotgun (WGS) entry which is preliminary data.</text>
</comment>
<dbReference type="EMBL" id="JAGQDG010000001">
    <property type="protein sequence ID" value="MBQ0934040.1"/>
    <property type="molecule type" value="Genomic_DNA"/>
</dbReference>
<dbReference type="SUPFAM" id="SSF55073">
    <property type="entry name" value="Nucleotide cyclase"/>
    <property type="match status" value="1"/>
</dbReference>
<dbReference type="Pfam" id="PF05226">
    <property type="entry name" value="CHASE2"/>
    <property type="match status" value="1"/>
</dbReference>
<dbReference type="PANTHER" id="PTHR43081:SF1">
    <property type="entry name" value="ADENYLATE CYCLASE, TERMINAL-DIFFERENTIATION SPECIFIC"/>
    <property type="match status" value="1"/>
</dbReference>
<name>A0ABS5DSC1_9BURK</name>
<organism evidence="4 5">
    <name type="scientific">Ideonella paludis</name>
    <dbReference type="NCBI Taxonomy" id="1233411"/>
    <lineage>
        <taxon>Bacteria</taxon>
        <taxon>Pseudomonadati</taxon>
        <taxon>Pseudomonadota</taxon>
        <taxon>Betaproteobacteria</taxon>
        <taxon>Burkholderiales</taxon>
        <taxon>Sphaerotilaceae</taxon>
        <taxon>Ideonella</taxon>
    </lineage>
</organism>
<dbReference type="InterPro" id="IPR007890">
    <property type="entry name" value="CHASE2"/>
</dbReference>
<dbReference type="InterPro" id="IPR050697">
    <property type="entry name" value="Adenylyl/Guanylyl_Cyclase_3/4"/>
</dbReference>
<keyword evidence="2" id="KW-1133">Transmembrane helix</keyword>
<evidence type="ECO:0000313" key="5">
    <source>
        <dbReference type="Proteomes" id="UP000672097"/>
    </source>
</evidence>
<accession>A0ABS5DSC1</accession>
<gene>
    <name evidence="4" type="ORF">KAK11_01785</name>
</gene>
<proteinExistence type="predicted"/>
<keyword evidence="2" id="KW-0812">Transmembrane</keyword>
<dbReference type="PANTHER" id="PTHR43081">
    <property type="entry name" value="ADENYLATE CYCLASE, TERMINAL-DIFFERENTIATION SPECIFIC-RELATED"/>
    <property type="match status" value="1"/>
</dbReference>
<feature type="domain" description="Guanylate cyclase" evidence="3">
    <location>
        <begin position="474"/>
        <end position="606"/>
    </location>
</feature>
<evidence type="ECO:0000313" key="4">
    <source>
        <dbReference type="EMBL" id="MBQ0934040.1"/>
    </source>
</evidence>
<dbReference type="InterPro" id="IPR029787">
    <property type="entry name" value="Nucleotide_cyclase"/>
</dbReference>
<dbReference type="PROSITE" id="PS50125">
    <property type="entry name" value="GUANYLATE_CYCLASE_2"/>
    <property type="match status" value="1"/>
</dbReference>
<evidence type="ECO:0000259" key="3">
    <source>
        <dbReference type="PROSITE" id="PS50125"/>
    </source>
</evidence>
<keyword evidence="2" id="KW-0472">Membrane</keyword>
<dbReference type="CDD" id="cd07302">
    <property type="entry name" value="CHD"/>
    <property type="match status" value="1"/>
</dbReference>
<evidence type="ECO:0000256" key="2">
    <source>
        <dbReference type="SAM" id="Phobius"/>
    </source>
</evidence>
<reference evidence="4 5" key="1">
    <citation type="submission" date="2021-04" db="EMBL/GenBank/DDBJ databases">
        <title>The genome sequence of type strain Ideonella paludis KCTC 32238.</title>
        <authorList>
            <person name="Liu Y."/>
        </authorList>
    </citation>
    <scope>NUCLEOTIDE SEQUENCE [LARGE SCALE GENOMIC DNA]</scope>
    <source>
        <strain evidence="4 5">KCTC 32238</strain>
    </source>
</reference>
<dbReference type="SMART" id="SM00044">
    <property type="entry name" value="CYCc"/>
    <property type="match status" value="1"/>
</dbReference>
<dbReference type="Gene3D" id="3.30.70.1230">
    <property type="entry name" value="Nucleotide cyclase"/>
    <property type="match status" value="1"/>
</dbReference>
<feature type="region of interest" description="Disordered" evidence="1">
    <location>
        <begin position="736"/>
        <end position="756"/>
    </location>
</feature>
<sequence>MLLVALGGWHAAVAPIAALQRLELAFDDLRQNAYLQQGAHPDIVIVDVDETSLAELGRWPWPRTHFARLVDELVQRQRVAAIGFDFVFAEPDLGAWPLLKALAQSDPALAEQLPRWRQTTDNDAVFAKALKGRPVVLGYYLSNDRGGVREGTLPQALFTIPAEAPQIRLPRWSGFGANVASLQAAAPAAGFFNAWPDDDGVVRSVPAVGRVDQQLQPSLALALARLAAGSPAVEPVWVPAAGQKNTVDLVALRLTPTDGSGATVLALDEHGALRVPYRGKGGKLGGAFRYVPAAALLAGHVPAAELAGKLVLVGSSAPGLADLRSTPVNAAMPGVEVHANLLAGMLDGHLPQRPDWAPGYEVALIVVSLVLAALIATQLAGRWAMVGAAALAAALVVSNLLAYSRAGLVLPVATALVLSAILFFGAVSVSYVREWEGRRSLVRLFSSYLPPDRAKALARDPQAQNLEAENRELTILFCDLRGFTGLAENLPPLALRDLLNQYLSTATAIVHEHGGTLDKFIGDAVMAFWGAPQPQADHAARAVRAAMALAQGTIPLNETLRARGLPEVGYGIGVATGVVCVGDLGSSARRAYTAVGDAVNLAARLESQTRQAGVGLLVSDTTCHAARLDLPDIFWVEVDQTQVKGRQQFVNIFTPVPAECFADAATQDQLRNWQLALAAARLHHDGPARAYLGRLNELLALNSPATPQQQAEGTRPSLQTADLFAALAQRLAADLDRAAEQASSRTELPAAGGPTS</sequence>
<dbReference type="InterPro" id="IPR001054">
    <property type="entry name" value="A/G_cyclase"/>
</dbReference>
<dbReference type="Proteomes" id="UP000672097">
    <property type="component" value="Unassembled WGS sequence"/>
</dbReference>
<dbReference type="Pfam" id="PF00211">
    <property type="entry name" value="Guanylate_cyc"/>
    <property type="match status" value="1"/>
</dbReference>
<keyword evidence="5" id="KW-1185">Reference proteome</keyword>
<feature type="transmembrane region" description="Helical" evidence="2">
    <location>
        <begin position="383"/>
        <end position="402"/>
    </location>
</feature>
<evidence type="ECO:0000256" key="1">
    <source>
        <dbReference type="SAM" id="MobiDB-lite"/>
    </source>
</evidence>